<gene>
    <name evidence="2" type="ORF">CUR178_07504</name>
</gene>
<comment type="caution">
    <text evidence="2">The sequence shown here is derived from an EMBL/GenBank/DDBJ whole genome shotgun (WGS) entry which is preliminary data.</text>
</comment>
<feature type="compositionally biased region" description="Polar residues" evidence="1">
    <location>
        <begin position="50"/>
        <end position="60"/>
    </location>
</feature>
<dbReference type="KEGG" id="lenr:94174655"/>
<proteinExistence type="predicted"/>
<evidence type="ECO:0000313" key="3">
    <source>
        <dbReference type="Proteomes" id="UP000674179"/>
    </source>
</evidence>
<organism evidence="2 3">
    <name type="scientific">Leishmania enriettii</name>
    <dbReference type="NCBI Taxonomy" id="5663"/>
    <lineage>
        <taxon>Eukaryota</taxon>
        <taxon>Discoba</taxon>
        <taxon>Euglenozoa</taxon>
        <taxon>Kinetoplastea</taxon>
        <taxon>Metakinetoplastina</taxon>
        <taxon>Trypanosomatida</taxon>
        <taxon>Trypanosomatidae</taxon>
        <taxon>Leishmaniinae</taxon>
        <taxon>Leishmania</taxon>
    </lineage>
</organism>
<dbReference type="GeneID" id="94174655"/>
<name>A0A836HKQ5_LEIEN</name>
<keyword evidence="3" id="KW-1185">Reference proteome</keyword>
<dbReference type="GO" id="GO:0005739">
    <property type="term" value="C:mitochondrion"/>
    <property type="evidence" value="ECO:0007669"/>
    <property type="project" value="InterPro"/>
</dbReference>
<dbReference type="Proteomes" id="UP000674179">
    <property type="component" value="Chromosome 6"/>
</dbReference>
<dbReference type="OrthoDB" id="271070at2759"/>
<sequence>MGTKGSKASPSSSAALSATTTGGDNGDTAHRGSGGVGNASDAGLVVQPDASLSSDVSTPEENAAKRKAYAHLKSPYATRQPAASGKRRGDSSGTDSVAEASSTAHTNLIEQIYNEDFDTIDHIQALRLPPIVAQQLKSAVRDEAERRCAEVEKEMARCLQDKMWTSWKCQKERDKYYHCVQEVEQLNLRPNPSDPNGVDMLTSFRWKYNLGVFHGEMIGRNNIMKEIWHEHYPDRELPHPWVKDA</sequence>
<feature type="region of interest" description="Disordered" evidence="1">
    <location>
        <begin position="1"/>
        <end position="101"/>
    </location>
</feature>
<dbReference type="AlphaFoldDB" id="A0A836HKQ5"/>
<protein>
    <recommendedName>
        <fullName evidence="4">NADH dehydrogenase [ubiquinone] 1 beta subcomplex subunit 7</fullName>
    </recommendedName>
</protein>
<evidence type="ECO:0000313" key="2">
    <source>
        <dbReference type="EMBL" id="KAG5485910.1"/>
    </source>
</evidence>
<dbReference type="Pfam" id="PF05676">
    <property type="entry name" value="NDUF_B7"/>
    <property type="match status" value="1"/>
</dbReference>
<feature type="compositionally biased region" description="Low complexity" evidence="1">
    <location>
        <begin position="1"/>
        <end position="22"/>
    </location>
</feature>
<accession>A0A836HKQ5</accession>
<reference evidence="2 3" key="1">
    <citation type="submission" date="2021-02" db="EMBL/GenBank/DDBJ databases">
        <title>Leishmania (Mundinia) enrietti genome sequencing and assembly.</title>
        <authorList>
            <person name="Almutairi H."/>
            <person name="Gatherer D."/>
        </authorList>
    </citation>
    <scope>NUCLEOTIDE SEQUENCE [LARGE SCALE GENOMIC DNA]</scope>
    <source>
        <strain evidence="2">CUR178</strain>
    </source>
</reference>
<dbReference type="RefSeq" id="XP_067695635.1">
    <property type="nucleotide sequence ID" value="XM_067839145.1"/>
</dbReference>
<dbReference type="EMBL" id="JAFHKP010000006">
    <property type="protein sequence ID" value="KAG5485910.1"/>
    <property type="molecule type" value="Genomic_DNA"/>
</dbReference>
<dbReference type="InterPro" id="IPR008698">
    <property type="entry name" value="NDUB7"/>
</dbReference>
<evidence type="ECO:0008006" key="4">
    <source>
        <dbReference type="Google" id="ProtNLM"/>
    </source>
</evidence>
<feature type="compositionally biased region" description="Polar residues" evidence="1">
    <location>
        <begin position="91"/>
        <end position="101"/>
    </location>
</feature>
<evidence type="ECO:0000256" key="1">
    <source>
        <dbReference type="SAM" id="MobiDB-lite"/>
    </source>
</evidence>